<comment type="caution">
    <text evidence="1">The sequence shown here is derived from an EMBL/GenBank/DDBJ whole genome shotgun (WGS) entry which is preliminary data.</text>
</comment>
<organism evidence="1 2">
    <name type="scientific">Belnapia arida</name>
    <dbReference type="NCBI Taxonomy" id="2804533"/>
    <lineage>
        <taxon>Bacteria</taxon>
        <taxon>Pseudomonadati</taxon>
        <taxon>Pseudomonadota</taxon>
        <taxon>Alphaproteobacteria</taxon>
        <taxon>Acetobacterales</taxon>
        <taxon>Roseomonadaceae</taxon>
        <taxon>Belnapia</taxon>
    </lineage>
</organism>
<dbReference type="RefSeq" id="WP_202829570.1">
    <property type="nucleotide sequence ID" value="NZ_JAETWB010000001.1"/>
</dbReference>
<gene>
    <name evidence="1" type="ORF">JMJ56_00030</name>
</gene>
<dbReference type="Proteomes" id="UP000660885">
    <property type="component" value="Unassembled WGS sequence"/>
</dbReference>
<sequence length="217" mass="24012">MAAKYIKPTTSLSPKNVWDKLNSGDWSFDDCPWMIKGNLCASVTFTGDGSWQEIVRDLYGKGQQTFTVLAGRHGDQLGQEVDTRTGRILARNPNSPADTAINPDDDRRIAQRLNANQALPGIHVVVQDVGDGSRDTVEKLTAEIRRHLSENRIVILAWCYSLFAMKPGWDVNVKNTWPQVFLGPNMTPIAWTARDWDWVSTYGSLPAAVAAEGQAVA</sequence>
<name>A0ABS1TV86_9PROT</name>
<evidence type="ECO:0000313" key="2">
    <source>
        <dbReference type="Proteomes" id="UP000660885"/>
    </source>
</evidence>
<evidence type="ECO:0000313" key="1">
    <source>
        <dbReference type="EMBL" id="MBL6076366.1"/>
    </source>
</evidence>
<keyword evidence="2" id="KW-1185">Reference proteome</keyword>
<protein>
    <submittedName>
        <fullName evidence="1">Uncharacterized protein</fullName>
    </submittedName>
</protein>
<reference evidence="1 2" key="1">
    <citation type="submission" date="2021-01" db="EMBL/GenBank/DDBJ databases">
        <title>Belnapia mucosa sp. nov. and Belnapia arida sp. nov., isolated from the Tabernas Desert (Almeria, Spain).</title>
        <authorList>
            <person name="Molina-Menor E."/>
            <person name="Vidal-Verdu A."/>
            <person name="Calonge A."/>
            <person name="Satari L."/>
            <person name="Pereto J."/>
            <person name="Porcar M."/>
        </authorList>
    </citation>
    <scope>NUCLEOTIDE SEQUENCE [LARGE SCALE GENOMIC DNA]</scope>
    <source>
        <strain evidence="1 2">T18</strain>
    </source>
</reference>
<proteinExistence type="predicted"/>
<dbReference type="EMBL" id="JAETWB010000001">
    <property type="protein sequence ID" value="MBL6076366.1"/>
    <property type="molecule type" value="Genomic_DNA"/>
</dbReference>
<accession>A0ABS1TV86</accession>